<dbReference type="AlphaFoldDB" id="G3B545"/>
<feature type="compositionally biased region" description="Acidic residues" evidence="2">
    <location>
        <begin position="1"/>
        <end position="15"/>
    </location>
</feature>
<name>G3B545_CANTC</name>
<evidence type="ECO:0000313" key="3">
    <source>
        <dbReference type="EMBL" id="EGV63135.1"/>
    </source>
</evidence>
<reference evidence="3 4" key="1">
    <citation type="journal article" date="2011" name="Proc. Natl. Acad. Sci. U.S.A.">
        <title>Comparative genomics of xylose-fermenting fungi for enhanced biofuel production.</title>
        <authorList>
            <person name="Wohlbach D.J."/>
            <person name="Kuo A."/>
            <person name="Sato T.K."/>
            <person name="Potts K.M."/>
            <person name="Salamov A.A."/>
            <person name="LaButti K.M."/>
            <person name="Sun H."/>
            <person name="Clum A."/>
            <person name="Pangilinan J.L."/>
            <person name="Lindquist E.A."/>
            <person name="Lucas S."/>
            <person name="Lapidus A."/>
            <person name="Jin M."/>
            <person name="Gunawan C."/>
            <person name="Balan V."/>
            <person name="Dale B.E."/>
            <person name="Jeffries T.W."/>
            <person name="Zinkel R."/>
            <person name="Barry K.W."/>
            <person name="Grigoriev I.V."/>
            <person name="Gasch A.P."/>
        </authorList>
    </citation>
    <scope>NUCLEOTIDE SEQUENCE [LARGE SCALE GENOMIC DNA]</scope>
    <source>
        <strain evidence="4">ATCC 10573 / BCRC 21748 / CBS 615 / JCM 9827 / NBRC 10315 / NRRL Y-1498 / VKM Y-70</strain>
    </source>
</reference>
<feature type="compositionally biased region" description="Acidic residues" evidence="2">
    <location>
        <begin position="55"/>
        <end position="69"/>
    </location>
</feature>
<feature type="region of interest" description="Disordered" evidence="2">
    <location>
        <begin position="1"/>
        <end position="142"/>
    </location>
</feature>
<proteinExistence type="predicted"/>
<feature type="compositionally biased region" description="Low complexity" evidence="2">
    <location>
        <begin position="70"/>
        <end position="82"/>
    </location>
</feature>
<feature type="compositionally biased region" description="Acidic residues" evidence="2">
    <location>
        <begin position="83"/>
        <end position="104"/>
    </location>
</feature>
<dbReference type="eggNOG" id="ENOG502RQ25">
    <property type="taxonomic scope" value="Eukaryota"/>
</dbReference>
<dbReference type="GeneID" id="18247429"/>
<protein>
    <submittedName>
        <fullName evidence="3">Uncharacterized protein</fullName>
    </submittedName>
</protein>
<feature type="compositionally biased region" description="Polar residues" evidence="2">
    <location>
        <begin position="114"/>
        <end position="129"/>
    </location>
</feature>
<evidence type="ECO:0000313" key="4">
    <source>
        <dbReference type="Proteomes" id="UP000000707"/>
    </source>
</evidence>
<gene>
    <name evidence="3" type="ORF">CANTEDRAFT_114455</name>
</gene>
<keyword evidence="1" id="KW-0175">Coiled coil</keyword>
<feature type="compositionally biased region" description="Basic and acidic residues" evidence="2">
    <location>
        <begin position="16"/>
        <end position="34"/>
    </location>
</feature>
<feature type="coiled-coil region" evidence="1">
    <location>
        <begin position="144"/>
        <end position="185"/>
    </location>
</feature>
<organism evidence="4">
    <name type="scientific">Candida tenuis (strain ATCC 10573 / BCRC 21748 / CBS 615 / JCM 9827 / NBRC 10315 / NRRL Y-1498 / VKM Y-70)</name>
    <name type="common">Yeast</name>
    <name type="synonym">Yamadazyma tenuis</name>
    <dbReference type="NCBI Taxonomy" id="590646"/>
    <lineage>
        <taxon>Eukaryota</taxon>
        <taxon>Fungi</taxon>
        <taxon>Dikarya</taxon>
        <taxon>Ascomycota</taxon>
        <taxon>Saccharomycotina</taxon>
        <taxon>Pichiomycetes</taxon>
        <taxon>Debaryomycetaceae</taxon>
        <taxon>Yamadazyma</taxon>
    </lineage>
</organism>
<dbReference type="Proteomes" id="UP000000707">
    <property type="component" value="Unassembled WGS sequence"/>
</dbReference>
<dbReference type="HOGENOM" id="CLU_062048_0_0_1"/>
<evidence type="ECO:0000256" key="2">
    <source>
        <dbReference type="SAM" id="MobiDB-lite"/>
    </source>
</evidence>
<dbReference type="EMBL" id="GL996524">
    <property type="protein sequence ID" value="EGV63135.1"/>
    <property type="molecule type" value="Genomic_DNA"/>
</dbReference>
<sequence>MSDKEEEPVIELEEGELSKEERLEAARKRYEELKKKKKGKKKGKKEKKDKSEDSPVPEDNDEPETEAVDTEAVATEAAATETVDTEASIETETPVDPEAVDTESVETKKPVESESANTPEIAPTTSDVTNPPVPSADASSPSEIASLKDTIFKHEKTIKKLRDENTDLKLEKMDMKDKISELQATIETLKTGNGASQHQPPVRKLEPAKPIITTNKYASASKQDLNDFSNLSDFRERLMVWKHWQVDMTSWNSVYATEKVTL</sequence>
<dbReference type="KEGG" id="cten:18247429"/>
<feature type="compositionally biased region" description="Basic residues" evidence="2">
    <location>
        <begin position="35"/>
        <end position="45"/>
    </location>
</feature>
<accession>G3B545</accession>
<evidence type="ECO:0000256" key="1">
    <source>
        <dbReference type="SAM" id="Coils"/>
    </source>
</evidence>
<dbReference type="OrthoDB" id="4097133at2759"/>
<keyword evidence="4" id="KW-1185">Reference proteome</keyword>